<comment type="caution">
    <text evidence="3">The sequence shown here is derived from an EMBL/GenBank/DDBJ whole genome shotgun (WGS) entry which is preliminary data.</text>
</comment>
<feature type="chain" id="PRO_5001573336" description="Pilus formation protein N-terminal domain-containing protein" evidence="1">
    <location>
        <begin position="24"/>
        <end position="147"/>
    </location>
</feature>
<dbReference type="AlphaFoldDB" id="A0A059FSH8"/>
<name>A0A059FSH8_9PROT</name>
<keyword evidence="4" id="KW-1185">Reference proteome</keyword>
<protein>
    <recommendedName>
        <fullName evidence="2">Pilus formation protein N-terminal domain-containing protein</fullName>
    </recommendedName>
</protein>
<reference evidence="3 4" key="1">
    <citation type="submission" date="2013-04" db="EMBL/GenBank/DDBJ databases">
        <title>Hyphomonas hirschiana VP5 Genome Sequencing.</title>
        <authorList>
            <person name="Lai Q."/>
            <person name="Shao Z."/>
        </authorList>
    </citation>
    <scope>NUCLEOTIDE SEQUENCE [LARGE SCALE GENOMIC DNA]</scope>
    <source>
        <strain evidence="3 4">VP5</strain>
    </source>
</reference>
<feature type="signal peptide" evidence="1">
    <location>
        <begin position="1"/>
        <end position="23"/>
    </location>
</feature>
<proteinExistence type="predicted"/>
<dbReference type="Pfam" id="PF13629">
    <property type="entry name" value="T2SS-T3SS_pil_N"/>
    <property type="match status" value="1"/>
</dbReference>
<gene>
    <name evidence="3" type="ORF">HHI_09467</name>
</gene>
<feature type="domain" description="Pilus formation protein N-terminal" evidence="2">
    <location>
        <begin position="23"/>
        <end position="93"/>
    </location>
</feature>
<accession>A0A059FSH8</accession>
<dbReference type="OrthoDB" id="9815749at2"/>
<evidence type="ECO:0000313" key="4">
    <source>
        <dbReference type="Proteomes" id="UP000025061"/>
    </source>
</evidence>
<evidence type="ECO:0000313" key="3">
    <source>
        <dbReference type="EMBL" id="KCZ93614.1"/>
    </source>
</evidence>
<evidence type="ECO:0000259" key="2">
    <source>
        <dbReference type="Pfam" id="PF13629"/>
    </source>
</evidence>
<organism evidence="3 4">
    <name type="scientific">Hyphomonas hirschiana VP5</name>
    <dbReference type="NCBI Taxonomy" id="1280951"/>
    <lineage>
        <taxon>Bacteria</taxon>
        <taxon>Pseudomonadati</taxon>
        <taxon>Pseudomonadota</taxon>
        <taxon>Alphaproteobacteria</taxon>
        <taxon>Hyphomonadales</taxon>
        <taxon>Hyphomonadaceae</taxon>
        <taxon>Hyphomonas</taxon>
    </lineage>
</organism>
<keyword evidence="1" id="KW-0732">Signal</keyword>
<evidence type="ECO:0000256" key="1">
    <source>
        <dbReference type="SAM" id="SignalP"/>
    </source>
</evidence>
<dbReference type="RefSeq" id="WP_011647992.1">
    <property type="nucleotide sequence ID" value="NZ_ARYI01000007.1"/>
</dbReference>
<sequence>MKNAVKPALVALASLFLAGTAFAQQLSVEASKTVPLRLTGPAASIVVGNKNIADVAVHDDRLIFVTGKSYGTTNLMVFNKAGEEVYSAEVVVTANSSSLVTVNRAGQNQTYDCAPVCRSALTLGDDSEYFSGLIQQQIQTQALTDGN</sequence>
<dbReference type="InterPro" id="IPR032789">
    <property type="entry name" value="T2SS-T3SS_pil_N"/>
</dbReference>
<dbReference type="EMBL" id="ARYI01000007">
    <property type="protein sequence ID" value="KCZ93614.1"/>
    <property type="molecule type" value="Genomic_DNA"/>
</dbReference>
<dbReference type="PATRIC" id="fig|1280951.3.peg.1909"/>
<dbReference type="Proteomes" id="UP000025061">
    <property type="component" value="Unassembled WGS sequence"/>
</dbReference>